<dbReference type="InterPro" id="IPR006175">
    <property type="entry name" value="YjgF/YER057c/UK114"/>
</dbReference>
<dbReference type="SUPFAM" id="SSF55298">
    <property type="entry name" value="YjgF-like"/>
    <property type="match status" value="1"/>
</dbReference>
<dbReference type="Proteomes" id="UP001500748">
    <property type="component" value="Unassembled WGS sequence"/>
</dbReference>
<evidence type="ECO:0008006" key="4">
    <source>
        <dbReference type="Google" id="ProtNLM"/>
    </source>
</evidence>
<dbReference type="EMBL" id="BAABDU010000001">
    <property type="protein sequence ID" value="GAA3754900.1"/>
    <property type="molecule type" value="Genomic_DNA"/>
</dbReference>
<dbReference type="PANTHER" id="PTHR11803">
    <property type="entry name" value="2-IMINOBUTANOATE/2-IMINOPROPANOATE DEAMINASE RIDA"/>
    <property type="match status" value="1"/>
</dbReference>
<dbReference type="Pfam" id="PF01042">
    <property type="entry name" value="Ribonuc_L-PSP"/>
    <property type="match status" value="1"/>
</dbReference>
<accession>A0ABP7G3W1</accession>
<dbReference type="InterPro" id="IPR035959">
    <property type="entry name" value="RutC-like_sf"/>
</dbReference>
<organism evidence="2 3">
    <name type="scientific">Flavobacterium ginsengiterrae</name>
    <dbReference type="NCBI Taxonomy" id="871695"/>
    <lineage>
        <taxon>Bacteria</taxon>
        <taxon>Pseudomonadati</taxon>
        <taxon>Bacteroidota</taxon>
        <taxon>Flavobacteriia</taxon>
        <taxon>Flavobacteriales</taxon>
        <taxon>Flavobacteriaceae</taxon>
        <taxon>Flavobacterium</taxon>
    </lineage>
</organism>
<gene>
    <name evidence="2" type="ORF">GCM10022423_00850</name>
</gene>
<evidence type="ECO:0000313" key="2">
    <source>
        <dbReference type="EMBL" id="GAA3754900.1"/>
    </source>
</evidence>
<sequence>MLNLKKELGTLQMPWEKEYGYAQAVKNGDTLWISGQLGHDKEGKLAEGMENQFAQTYENIKFLLNSFAMREDDVVEEVIYVTDMASAFQARKKLGKSFYPDPQRVASSIVEVSGLALPGQMVEIKIVAKI</sequence>
<evidence type="ECO:0000256" key="1">
    <source>
        <dbReference type="ARBA" id="ARBA00010552"/>
    </source>
</evidence>
<keyword evidence="3" id="KW-1185">Reference proteome</keyword>
<protein>
    <recommendedName>
        <fullName evidence="4">Enamine deaminase RidA (YjgF/YER057c/UK114 family)</fullName>
    </recommendedName>
</protein>
<dbReference type="PANTHER" id="PTHR11803:SF58">
    <property type="entry name" value="PROTEIN HMF1-RELATED"/>
    <property type="match status" value="1"/>
</dbReference>
<comment type="similarity">
    <text evidence="1">Belongs to the RutC family.</text>
</comment>
<reference evidence="3" key="1">
    <citation type="journal article" date="2019" name="Int. J. Syst. Evol. Microbiol.">
        <title>The Global Catalogue of Microorganisms (GCM) 10K type strain sequencing project: providing services to taxonomists for standard genome sequencing and annotation.</title>
        <authorList>
            <consortium name="The Broad Institute Genomics Platform"/>
            <consortium name="The Broad Institute Genome Sequencing Center for Infectious Disease"/>
            <person name="Wu L."/>
            <person name="Ma J."/>
        </authorList>
    </citation>
    <scope>NUCLEOTIDE SEQUENCE [LARGE SCALE GENOMIC DNA]</scope>
    <source>
        <strain evidence="3">JCM 17337</strain>
    </source>
</reference>
<dbReference type="Gene3D" id="3.30.1330.40">
    <property type="entry name" value="RutC-like"/>
    <property type="match status" value="1"/>
</dbReference>
<comment type="caution">
    <text evidence="2">The sequence shown here is derived from an EMBL/GenBank/DDBJ whole genome shotgun (WGS) entry which is preliminary data.</text>
</comment>
<dbReference type="RefSeq" id="WP_345138736.1">
    <property type="nucleotide sequence ID" value="NZ_BAABDU010000001.1"/>
</dbReference>
<evidence type="ECO:0000313" key="3">
    <source>
        <dbReference type="Proteomes" id="UP001500748"/>
    </source>
</evidence>
<name>A0ABP7G3W1_9FLAO</name>
<proteinExistence type="inferred from homology"/>